<evidence type="ECO:0000313" key="3">
    <source>
        <dbReference type="Proteomes" id="UP000012960"/>
    </source>
</evidence>
<dbReference type="InParanoid" id="A0A804IRU7"/>
<dbReference type="Proteomes" id="UP000012960">
    <property type="component" value="Unplaced"/>
</dbReference>
<dbReference type="Gramene" id="Ma04_t20290.1">
    <property type="protein sequence ID" value="Ma04_p20290.1"/>
    <property type="gene ID" value="Ma04_g20290"/>
</dbReference>
<protein>
    <submittedName>
        <fullName evidence="1">(wild Malaysian banana) hypothetical protein</fullName>
    </submittedName>
</protein>
<evidence type="ECO:0000313" key="2">
    <source>
        <dbReference type="EnsemblPlants" id="Ma04_p20290.1"/>
    </source>
</evidence>
<dbReference type="PANTHER" id="PTHR36401:SF1">
    <property type="entry name" value="NADH DEHYDROGENASE [UBIQUINONE] 1 BETA SUBCOMPLEX SUBUNIT 8, MITOCHONDRIAL"/>
    <property type="match status" value="1"/>
</dbReference>
<sequence length="116" mass="12803">MAGRLSGVASRIMGDNGVAARSAASAFRSRSGMVWDNGTPYPEPCIDRLAPTVGKRWRGCAELLRVARFAGRNTNCFLELFYGVAKTRSEQDLELRLGEQVLRVSRLERGGEEKIN</sequence>
<reference evidence="2" key="2">
    <citation type="submission" date="2021-05" db="UniProtKB">
        <authorList>
            <consortium name="EnsemblPlants"/>
        </authorList>
    </citation>
    <scope>IDENTIFICATION</scope>
    <source>
        <strain evidence="2">subsp. malaccensis</strain>
    </source>
</reference>
<dbReference type="AlphaFoldDB" id="A0A804IRU7"/>
<reference evidence="1" key="1">
    <citation type="submission" date="2021-03" db="EMBL/GenBank/DDBJ databases">
        <authorList>
            <consortium name="Genoscope - CEA"/>
            <person name="William W."/>
        </authorList>
    </citation>
    <scope>NUCLEOTIDE SEQUENCE</scope>
    <source>
        <strain evidence="1">Doubled-haploid Pahang</strain>
    </source>
</reference>
<dbReference type="GO" id="GO:0045271">
    <property type="term" value="C:respiratory chain complex I"/>
    <property type="evidence" value="ECO:0007669"/>
    <property type="project" value="EnsemblPlants"/>
</dbReference>
<accession>A0A804IRU7</accession>
<dbReference type="EMBL" id="HG996469">
    <property type="protein sequence ID" value="CAG1842834.1"/>
    <property type="molecule type" value="Genomic_DNA"/>
</dbReference>
<proteinExistence type="predicted"/>
<keyword evidence="3" id="KW-1185">Reference proteome</keyword>
<dbReference type="PANTHER" id="PTHR36401">
    <property type="entry name" value="NADH DEHYDROGENASE [UBIQUINONE] 1 BETA SUBCOMPLEX SUBUNIT 8, MITOCHONDRIAL"/>
    <property type="match status" value="1"/>
</dbReference>
<dbReference type="InterPro" id="IPR038863">
    <property type="entry name" value="Put_Complex_I_su8"/>
</dbReference>
<dbReference type="EnsemblPlants" id="Ma04_t20290.1">
    <property type="protein sequence ID" value="Ma04_p20290.1"/>
    <property type="gene ID" value="Ma04_g20290"/>
</dbReference>
<gene>
    <name evidence="1" type="ORF">GSMUA_126290.1</name>
</gene>
<organism evidence="2 3">
    <name type="scientific">Musa acuminata subsp. malaccensis</name>
    <name type="common">Wild banana</name>
    <name type="synonym">Musa malaccensis</name>
    <dbReference type="NCBI Taxonomy" id="214687"/>
    <lineage>
        <taxon>Eukaryota</taxon>
        <taxon>Viridiplantae</taxon>
        <taxon>Streptophyta</taxon>
        <taxon>Embryophyta</taxon>
        <taxon>Tracheophyta</taxon>
        <taxon>Spermatophyta</taxon>
        <taxon>Magnoliopsida</taxon>
        <taxon>Liliopsida</taxon>
        <taxon>Zingiberales</taxon>
        <taxon>Musaceae</taxon>
        <taxon>Musa</taxon>
    </lineage>
</organism>
<name>A0A804IRU7_MUSAM</name>
<evidence type="ECO:0000313" key="1">
    <source>
        <dbReference type="EMBL" id="CAG1842834.1"/>
    </source>
</evidence>